<organism evidence="2 3">
    <name type="scientific">Limosilactobacillus mucosae</name>
    <name type="common">Lactobacillus mucosae</name>
    <dbReference type="NCBI Taxonomy" id="97478"/>
    <lineage>
        <taxon>Bacteria</taxon>
        <taxon>Bacillati</taxon>
        <taxon>Bacillota</taxon>
        <taxon>Bacilli</taxon>
        <taxon>Lactobacillales</taxon>
        <taxon>Lactobacillaceae</taxon>
        <taxon>Limosilactobacillus</taxon>
    </lineage>
</organism>
<evidence type="ECO:0000256" key="1">
    <source>
        <dbReference type="SAM" id="SignalP"/>
    </source>
</evidence>
<protein>
    <recommendedName>
        <fullName evidence="4">Lipoprotein</fullName>
    </recommendedName>
</protein>
<reference evidence="2" key="1">
    <citation type="submission" date="2023-01" db="EMBL/GenBank/DDBJ databases">
        <title>Genome analysis of 13 Lactobacillus isolated from gut of wild boar.</title>
        <authorList>
            <person name="Papp P."/>
            <person name="Libisch B."/>
            <person name="Nagy T."/>
            <person name="Olasz F."/>
        </authorList>
    </citation>
    <scope>NUCLEOTIDE SEQUENCE</scope>
    <source>
        <strain evidence="2">F146</strain>
    </source>
</reference>
<dbReference type="PROSITE" id="PS51257">
    <property type="entry name" value="PROKAR_LIPOPROTEIN"/>
    <property type="match status" value="1"/>
</dbReference>
<comment type="caution">
    <text evidence="2">The sequence shown here is derived from an EMBL/GenBank/DDBJ whole genome shotgun (WGS) entry which is preliminary data.</text>
</comment>
<feature type="chain" id="PRO_5042563968" description="Lipoprotein" evidence="1">
    <location>
        <begin position="23"/>
        <end position="440"/>
    </location>
</feature>
<evidence type="ECO:0000313" key="2">
    <source>
        <dbReference type="EMBL" id="MDC2828963.1"/>
    </source>
</evidence>
<dbReference type="RefSeq" id="WP_272225691.1">
    <property type="nucleotide sequence ID" value="NZ_JAQONE010000003.1"/>
</dbReference>
<feature type="signal peptide" evidence="1">
    <location>
        <begin position="1"/>
        <end position="22"/>
    </location>
</feature>
<dbReference type="EMBL" id="JAQONE010000003">
    <property type="protein sequence ID" value="MDC2828963.1"/>
    <property type="molecule type" value="Genomic_DNA"/>
</dbReference>
<sequence>MKKIFKKFKIIGIAMLMPLMLAGCGNNKATIASKESNRQTSSSVSSSQSALQIAFKHGKYEQASGLLSVPVVMKNTGSNSTLIDSNNFTLHVGKVKLHPYQLGAEPADYHIDFGTGNIWQNTLTFNTGVHLTDSQLKEVKLTYTTDSGKVITAEKLGLTASQSENRVSLSSVNTTDLGSYYKQTENYIKQVKKEKEENPDVQVESLKDEFQDDKYDQLRAWVAVPSTGPKGSSNVVLKVLNNTNSDFTLSYGDFELVDGSGNEIRVDATYRQYTLYIPHGKYTTVAIPMESSISSKNRPYHVELRQNQGGNFFTTKDGFNPIEIAFSNQVDANVLFSLSPTKYPQKSIQWSNQNIKDNAITADVKLTDYFNLDNKSSGYKVVGNNDDGRQLVEPVISATPRWVPTTDRTTVKWKVKDLSKVMNYTHVVLQYDGKTILTLK</sequence>
<evidence type="ECO:0008006" key="4">
    <source>
        <dbReference type="Google" id="ProtNLM"/>
    </source>
</evidence>
<dbReference type="Proteomes" id="UP001220670">
    <property type="component" value="Unassembled WGS sequence"/>
</dbReference>
<gene>
    <name evidence="2" type="ORF">PO250_01255</name>
</gene>
<evidence type="ECO:0000313" key="3">
    <source>
        <dbReference type="Proteomes" id="UP001220670"/>
    </source>
</evidence>
<proteinExistence type="predicted"/>
<keyword evidence="1" id="KW-0732">Signal</keyword>
<accession>A0AAJ1HS03</accession>
<dbReference type="AlphaFoldDB" id="A0AAJ1HS03"/>
<name>A0AAJ1HS03_LIMMU</name>